<proteinExistence type="predicted"/>
<evidence type="ECO:0000313" key="4">
    <source>
        <dbReference type="WBParaSite" id="SBAD_0000050501-mRNA-1"/>
    </source>
</evidence>
<feature type="compositionally biased region" description="Polar residues" evidence="1">
    <location>
        <begin position="63"/>
        <end position="97"/>
    </location>
</feature>
<dbReference type="Proteomes" id="UP000270296">
    <property type="component" value="Unassembled WGS sequence"/>
</dbReference>
<sequence length="110" mass="11501">MLGASSSEEEDSIHSSDREEVADDFGAFLISRNESLSVRSLSLTESDQLSACDSNRGGGGGSASNTLPLPASVSRSSSIKSFCGGTSTGDRLNTELSTPEHKVSTDDKER</sequence>
<evidence type="ECO:0000256" key="1">
    <source>
        <dbReference type="SAM" id="MobiDB-lite"/>
    </source>
</evidence>
<feature type="compositionally biased region" description="Basic and acidic residues" evidence="1">
    <location>
        <begin position="98"/>
        <end position="110"/>
    </location>
</feature>
<feature type="region of interest" description="Disordered" evidence="1">
    <location>
        <begin position="1"/>
        <end position="20"/>
    </location>
</feature>
<feature type="compositionally biased region" description="Polar residues" evidence="1">
    <location>
        <begin position="43"/>
        <end position="53"/>
    </location>
</feature>
<name>A0A183IA39_9BILA</name>
<dbReference type="AlphaFoldDB" id="A0A183IA39"/>
<accession>A0A183IA39</accession>
<protein>
    <submittedName>
        <fullName evidence="4">CTNNB1_binding domain-containing protein</fullName>
    </submittedName>
</protein>
<reference evidence="4" key="1">
    <citation type="submission" date="2016-06" db="UniProtKB">
        <authorList>
            <consortium name="WormBaseParasite"/>
        </authorList>
    </citation>
    <scope>IDENTIFICATION</scope>
</reference>
<dbReference type="WBParaSite" id="SBAD_0000050501-mRNA-1">
    <property type="protein sequence ID" value="SBAD_0000050501-mRNA-1"/>
    <property type="gene ID" value="SBAD_0000050501"/>
</dbReference>
<evidence type="ECO:0000313" key="3">
    <source>
        <dbReference type="Proteomes" id="UP000270296"/>
    </source>
</evidence>
<feature type="region of interest" description="Disordered" evidence="1">
    <location>
        <begin position="43"/>
        <end position="110"/>
    </location>
</feature>
<dbReference type="EMBL" id="UZAM01001334">
    <property type="protein sequence ID" value="VDO84089.1"/>
    <property type="molecule type" value="Genomic_DNA"/>
</dbReference>
<reference evidence="2 3" key="2">
    <citation type="submission" date="2018-11" db="EMBL/GenBank/DDBJ databases">
        <authorList>
            <consortium name="Pathogen Informatics"/>
        </authorList>
    </citation>
    <scope>NUCLEOTIDE SEQUENCE [LARGE SCALE GENOMIC DNA]</scope>
</reference>
<organism evidence="4">
    <name type="scientific">Soboliphyme baturini</name>
    <dbReference type="NCBI Taxonomy" id="241478"/>
    <lineage>
        <taxon>Eukaryota</taxon>
        <taxon>Metazoa</taxon>
        <taxon>Ecdysozoa</taxon>
        <taxon>Nematoda</taxon>
        <taxon>Enoplea</taxon>
        <taxon>Dorylaimia</taxon>
        <taxon>Dioctophymatida</taxon>
        <taxon>Dioctophymatoidea</taxon>
        <taxon>Soboliphymatidae</taxon>
        <taxon>Soboliphyme</taxon>
    </lineage>
</organism>
<gene>
    <name evidence="2" type="ORF">SBAD_LOCUS483</name>
</gene>
<evidence type="ECO:0000313" key="2">
    <source>
        <dbReference type="EMBL" id="VDO84089.1"/>
    </source>
</evidence>
<keyword evidence="3" id="KW-1185">Reference proteome</keyword>